<gene>
    <name evidence="1" type="primary">lptD</name>
    <name evidence="3" type="ORF">C8N34_101128</name>
</gene>
<dbReference type="InterPro" id="IPR050218">
    <property type="entry name" value="LptD"/>
</dbReference>
<dbReference type="HAMAP" id="MF_01411">
    <property type="entry name" value="LPS_assembly_LptD"/>
    <property type="match status" value="1"/>
</dbReference>
<comment type="function">
    <text evidence="1">Involved in the assembly of lipopolysaccharide (LPS) at the surface of the outer membrane.</text>
</comment>
<evidence type="ECO:0000313" key="4">
    <source>
        <dbReference type="Proteomes" id="UP000244224"/>
    </source>
</evidence>
<dbReference type="RefSeq" id="WP_108126858.1">
    <property type="nucleotide sequence ID" value="NZ_QBKP01000001.1"/>
</dbReference>
<evidence type="ECO:0000256" key="1">
    <source>
        <dbReference type="HAMAP-Rule" id="MF_01411"/>
    </source>
</evidence>
<accession>A0A2T6BB13</accession>
<keyword evidence="4" id="KW-1185">Reference proteome</keyword>
<comment type="subcellular location">
    <subcellularLocation>
        <location evidence="1">Cell outer membrane</location>
    </subcellularLocation>
</comment>
<dbReference type="GO" id="GO:0043165">
    <property type="term" value="P:Gram-negative-bacterium-type cell outer membrane assembly"/>
    <property type="evidence" value="ECO:0007669"/>
    <property type="project" value="UniProtKB-UniRule"/>
</dbReference>
<dbReference type="GO" id="GO:0009279">
    <property type="term" value="C:cell outer membrane"/>
    <property type="evidence" value="ECO:0007669"/>
    <property type="project" value="UniProtKB-SubCell"/>
</dbReference>
<sequence length="720" mass="79486" precursor="true">MGWRASLFALALALLPLGGNGQTVDRATLTANQVSVSGDSLLVAQGDVEVRYRGQRLRAQRITYDRAADRLRFEGPIYLTDDNGNFVRAETADLSADLTEGVMNSARMVLNRQMQIAARQMFRAGGRYTQLTDTVASSCQVCTIDPVPLWEIRARRVVHDQLEQQLYFDRAQLRFAGVPVFYLPRLRMPDPTLDRATGVMMPDIRTTSGLGTGIKLPYFITLGSSRDLTVTPYLSTKNGRTLELRYREAFRTGQIEVTGATSRDDILPGEARGYLHASGDFALPRDFRLTFQAEAVSDPAYLLDYGISDKDRLDSRIEVSRTRRNEYISGRFINFRSIRDIDGVPESNATLPTLIGDFTLHRRFSGGPLGGEAGLMFQTHSHYRTSTLDYDTDVDSDDIADGRDMSRASLRLDWRRNWVTGPGIVVSTMAEVSADLYNIRQDATYGGTHSRLHGATGLELRWPWVGGTADGATHVIEPVMQLVLASRDGSDIPNEDSALVEFDEGNLFALDRFAGSDAHEDGARLNVGLSWTRYAPSGWSLALAGGRVFRREDFGQFSTASGLDGVTSDWLATAQVTVPGGLSLTNRALFDGAFGITKAEFRLDLDREKYALSTSYIWLQADAAENRIADTQELYLNGRYALTDTWTGKLSGRYDFEADRATRAGLGLEFRNECLLVDLSLSRRFTSSTSVKPTTDFGLSVDLLGFGGSAKPGPARKCRG</sequence>
<reference evidence="3 4" key="1">
    <citation type="submission" date="2018-04" db="EMBL/GenBank/DDBJ databases">
        <title>Genomic Encyclopedia of Archaeal and Bacterial Type Strains, Phase II (KMG-II): from individual species to whole genera.</title>
        <authorList>
            <person name="Goeker M."/>
        </authorList>
    </citation>
    <scope>NUCLEOTIDE SEQUENCE [LARGE SCALE GENOMIC DNA]</scope>
    <source>
        <strain evidence="3 4">DSM 21823</strain>
    </source>
</reference>
<dbReference type="AlphaFoldDB" id="A0A2T6BB13"/>
<name>A0A2T6BB13_9RHOB</name>
<protein>
    <recommendedName>
        <fullName evidence="1">LPS-assembly protein LptD</fullName>
    </recommendedName>
</protein>
<feature type="chain" id="PRO_5015794657" description="LPS-assembly protein LptD" evidence="1">
    <location>
        <begin position="22"/>
        <end position="720"/>
    </location>
</feature>
<proteinExistence type="inferred from homology"/>
<comment type="caution">
    <text evidence="1">Lacks conserved residue(s) required for the propagation of feature annotation.</text>
</comment>
<dbReference type="EMBL" id="QBKP01000001">
    <property type="protein sequence ID" value="PTX53216.1"/>
    <property type="molecule type" value="Genomic_DNA"/>
</dbReference>
<feature type="domain" description="LptD C-terminal" evidence="2">
    <location>
        <begin position="271"/>
        <end position="646"/>
    </location>
</feature>
<dbReference type="InterPro" id="IPR020889">
    <property type="entry name" value="LipoPS_assembly_LptD"/>
</dbReference>
<dbReference type="PANTHER" id="PTHR30189:SF1">
    <property type="entry name" value="LPS-ASSEMBLY PROTEIN LPTD"/>
    <property type="match status" value="1"/>
</dbReference>
<dbReference type="InterPro" id="IPR007543">
    <property type="entry name" value="LptD_C"/>
</dbReference>
<evidence type="ECO:0000313" key="3">
    <source>
        <dbReference type="EMBL" id="PTX53216.1"/>
    </source>
</evidence>
<comment type="similarity">
    <text evidence="1">Belongs to the LptD family.</text>
</comment>
<dbReference type="GO" id="GO:0015920">
    <property type="term" value="P:lipopolysaccharide transport"/>
    <property type="evidence" value="ECO:0007669"/>
    <property type="project" value="InterPro"/>
</dbReference>
<comment type="subunit">
    <text evidence="1">Component of the lipopolysaccharide transport and assembly complex.</text>
</comment>
<dbReference type="GO" id="GO:1990351">
    <property type="term" value="C:transporter complex"/>
    <property type="evidence" value="ECO:0007669"/>
    <property type="project" value="TreeGrafter"/>
</dbReference>
<comment type="caution">
    <text evidence="3">The sequence shown here is derived from an EMBL/GenBank/DDBJ whole genome shotgun (WGS) entry which is preliminary data.</text>
</comment>
<keyword evidence="1" id="KW-0998">Cell outer membrane</keyword>
<dbReference type="Pfam" id="PF04453">
    <property type="entry name" value="LptD"/>
    <property type="match status" value="1"/>
</dbReference>
<dbReference type="Proteomes" id="UP000244224">
    <property type="component" value="Unassembled WGS sequence"/>
</dbReference>
<keyword evidence="1" id="KW-0732">Signal</keyword>
<organism evidence="3 4">
    <name type="scientific">Gemmobacter caeni</name>
    <dbReference type="NCBI Taxonomy" id="589035"/>
    <lineage>
        <taxon>Bacteria</taxon>
        <taxon>Pseudomonadati</taxon>
        <taxon>Pseudomonadota</taxon>
        <taxon>Alphaproteobacteria</taxon>
        <taxon>Rhodobacterales</taxon>
        <taxon>Paracoccaceae</taxon>
        <taxon>Gemmobacter</taxon>
    </lineage>
</organism>
<dbReference type="OrthoDB" id="9760225at2"/>
<evidence type="ECO:0000259" key="2">
    <source>
        <dbReference type="Pfam" id="PF04453"/>
    </source>
</evidence>
<feature type="signal peptide" evidence="1">
    <location>
        <begin position="1"/>
        <end position="21"/>
    </location>
</feature>
<dbReference type="PANTHER" id="PTHR30189">
    <property type="entry name" value="LPS-ASSEMBLY PROTEIN"/>
    <property type="match status" value="1"/>
</dbReference>
<keyword evidence="1" id="KW-0472">Membrane</keyword>